<keyword evidence="2" id="KW-1185">Reference proteome</keyword>
<dbReference type="RefSeq" id="WP_123846607.1">
    <property type="nucleotide sequence ID" value="NZ_RPDH01000001.1"/>
</dbReference>
<evidence type="ECO:0000313" key="1">
    <source>
        <dbReference type="EMBL" id="RPE14093.1"/>
    </source>
</evidence>
<protein>
    <submittedName>
        <fullName evidence="1">DUF2267 domain-containing protein</fullName>
    </submittedName>
</protein>
<organism evidence="1 2">
    <name type="scientific">Chitinophaga lutea</name>
    <dbReference type="NCBI Taxonomy" id="2488634"/>
    <lineage>
        <taxon>Bacteria</taxon>
        <taxon>Pseudomonadati</taxon>
        <taxon>Bacteroidota</taxon>
        <taxon>Chitinophagia</taxon>
        <taxon>Chitinophagales</taxon>
        <taxon>Chitinophagaceae</taxon>
        <taxon>Chitinophaga</taxon>
    </lineage>
</organism>
<dbReference type="AlphaFoldDB" id="A0A3N4PZ61"/>
<reference evidence="1 2" key="1">
    <citation type="submission" date="2018-11" db="EMBL/GenBank/DDBJ databases">
        <title>Chitinophaga lutea sp.nov., isolate from arsenic contaminated soil.</title>
        <authorList>
            <person name="Zong Y."/>
        </authorList>
    </citation>
    <scope>NUCLEOTIDE SEQUENCE [LARGE SCALE GENOMIC DNA]</scope>
    <source>
        <strain evidence="1 2">ZY74</strain>
    </source>
</reference>
<dbReference type="Proteomes" id="UP000278351">
    <property type="component" value="Unassembled WGS sequence"/>
</dbReference>
<gene>
    <name evidence="1" type="ORF">EGT74_11470</name>
</gene>
<accession>A0A3N4PZ61</accession>
<name>A0A3N4PZ61_9BACT</name>
<evidence type="ECO:0000313" key="2">
    <source>
        <dbReference type="Proteomes" id="UP000278351"/>
    </source>
</evidence>
<proteinExistence type="predicted"/>
<dbReference type="OrthoDB" id="1454374at2"/>
<comment type="caution">
    <text evidence="1">The sequence shown here is derived from an EMBL/GenBank/DDBJ whole genome shotgun (WGS) entry which is preliminary data.</text>
</comment>
<dbReference type="EMBL" id="RPDH01000001">
    <property type="protein sequence ID" value="RPE14093.1"/>
    <property type="molecule type" value="Genomic_DNA"/>
</dbReference>
<sequence length="65" mass="7103">MQELIQQLKDKAGINDEQAVKAIEAVKDFVKSKLPPMIAGNVDAWFTGMAGGTAKPQKPEEDFLD</sequence>